<keyword evidence="1" id="KW-0482">Metalloprotease</keyword>
<dbReference type="Gene3D" id="3.30.2010.20">
    <property type="match status" value="1"/>
</dbReference>
<dbReference type="AlphaFoldDB" id="A0A1T4XYH6"/>
<sequence>MASRDASLDAVADAVIRTTLHSLPEPVRVAAESCVIEAVNLTDCLAAGEALEDDLLGLFEGAALTEAEPESPLQLPRIRLFIDNLWEFAERDTSRFRDEVRITLLHELGHYLGYNEDEIAHRGLE</sequence>
<dbReference type="EMBL" id="FUYE01000006">
    <property type="protein sequence ID" value="SKA94095.1"/>
    <property type="molecule type" value="Genomic_DNA"/>
</dbReference>
<organism evidence="1 2">
    <name type="scientific">Prosthecobacter debontii</name>
    <dbReference type="NCBI Taxonomy" id="48467"/>
    <lineage>
        <taxon>Bacteria</taxon>
        <taxon>Pseudomonadati</taxon>
        <taxon>Verrucomicrobiota</taxon>
        <taxon>Verrucomicrobiia</taxon>
        <taxon>Verrucomicrobiales</taxon>
        <taxon>Verrucomicrobiaceae</taxon>
        <taxon>Prosthecobacter</taxon>
    </lineage>
</organism>
<name>A0A1T4XYH6_9BACT</name>
<gene>
    <name evidence="1" type="ORF">SAMN02745166_02100</name>
</gene>
<keyword evidence="1" id="KW-0378">Hydrolase</keyword>
<proteinExistence type="predicted"/>
<dbReference type="GO" id="GO:0008237">
    <property type="term" value="F:metallopeptidase activity"/>
    <property type="evidence" value="ECO:0007669"/>
    <property type="project" value="UniProtKB-KW"/>
</dbReference>
<dbReference type="GO" id="GO:0006508">
    <property type="term" value="P:proteolysis"/>
    <property type="evidence" value="ECO:0007669"/>
    <property type="project" value="UniProtKB-KW"/>
</dbReference>
<evidence type="ECO:0000313" key="1">
    <source>
        <dbReference type="EMBL" id="SKA94095.1"/>
    </source>
</evidence>
<dbReference type="Proteomes" id="UP000190774">
    <property type="component" value="Unassembled WGS sequence"/>
</dbReference>
<dbReference type="SUPFAM" id="SSF55486">
    <property type="entry name" value="Metalloproteases ('zincins'), catalytic domain"/>
    <property type="match status" value="1"/>
</dbReference>
<dbReference type="RefSeq" id="WP_078813320.1">
    <property type="nucleotide sequence ID" value="NZ_FUYE01000006.1"/>
</dbReference>
<keyword evidence="2" id="KW-1185">Reference proteome</keyword>
<accession>A0A1T4XYH6</accession>
<evidence type="ECO:0000313" key="2">
    <source>
        <dbReference type="Proteomes" id="UP000190774"/>
    </source>
</evidence>
<dbReference type="InterPro" id="IPR038555">
    <property type="entry name" value="Zincin_1_sf"/>
</dbReference>
<dbReference type="InterPro" id="IPR010428">
    <property type="entry name" value="Zincin_1"/>
</dbReference>
<dbReference type="Pfam" id="PF06262">
    <property type="entry name" value="Zincin_1"/>
    <property type="match status" value="1"/>
</dbReference>
<protein>
    <submittedName>
        <fullName evidence="1">Predicted Zn-dependent protease, minimal metalloprotease (MMP)-like domain</fullName>
    </submittedName>
</protein>
<dbReference type="STRING" id="48467.SAMN02745166_02100"/>
<reference evidence="2" key="1">
    <citation type="submission" date="2017-02" db="EMBL/GenBank/DDBJ databases">
        <authorList>
            <person name="Varghese N."/>
            <person name="Submissions S."/>
        </authorList>
    </citation>
    <scope>NUCLEOTIDE SEQUENCE [LARGE SCALE GENOMIC DNA]</scope>
    <source>
        <strain evidence="2">ATCC 700200</strain>
    </source>
</reference>
<dbReference type="OrthoDB" id="9806895at2"/>
<keyword evidence="1" id="KW-0645">Protease</keyword>